<reference evidence="1" key="1">
    <citation type="submission" date="2018-01" db="EMBL/GenBank/DDBJ databases">
        <title>An insight into the sialome of Amazonian anophelines.</title>
        <authorList>
            <person name="Ribeiro J.M."/>
            <person name="Scarpassa V."/>
            <person name="Calvo E."/>
        </authorList>
    </citation>
    <scope>NUCLEOTIDE SEQUENCE</scope>
    <source>
        <tissue evidence="1">Salivary glands</tissue>
    </source>
</reference>
<sequence length="80" mass="9292">MFQILRSRGRVFGRLMVNWMRFILFAAIWGDSAALHKAKSLGKYFSRYSHRHHRHRFSSGGSGQLRPAVAPQVVCRTSFR</sequence>
<name>A0A2M4CBF3_9DIPT</name>
<protein>
    <submittedName>
        <fullName evidence="1">Putative secreted protein</fullName>
    </submittedName>
</protein>
<accession>A0A2M4CBF3</accession>
<evidence type="ECO:0000313" key="1">
    <source>
        <dbReference type="EMBL" id="MBW62682.1"/>
    </source>
</evidence>
<dbReference type="EMBL" id="GGFJ01013541">
    <property type="protein sequence ID" value="MBW62682.1"/>
    <property type="molecule type" value="Transcribed_RNA"/>
</dbReference>
<dbReference type="AlphaFoldDB" id="A0A2M4CBF3"/>
<proteinExistence type="predicted"/>
<organism evidence="1">
    <name type="scientific">Anopheles marajoara</name>
    <dbReference type="NCBI Taxonomy" id="58244"/>
    <lineage>
        <taxon>Eukaryota</taxon>
        <taxon>Metazoa</taxon>
        <taxon>Ecdysozoa</taxon>
        <taxon>Arthropoda</taxon>
        <taxon>Hexapoda</taxon>
        <taxon>Insecta</taxon>
        <taxon>Pterygota</taxon>
        <taxon>Neoptera</taxon>
        <taxon>Endopterygota</taxon>
        <taxon>Diptera</taxon>
        <taxon>Nematocera</taxon>
        <taxon>Culicoidea</taxon>
        <taxon>Culicidae</taxon>
        <taxon>Anophelinae</taxon>
        <taxon>Anopheles</taxon>
    </lineage>
</organism>